<dbReference type="PANTHER" id="PTHR35908:SF1">
    <property type="entry name" value="CONSERVED PROTEIN"/>
    <property type="match status" value="1"/>
</dbReference>
<gene>
    <name evidence="2" type="ORF">M6B22_21600</name>
</gene>
<evidence type="ECO:0000313" key="2">
    <source>
        <dbReference type="EMBL" id="WAX57087.1"/>
    </source>
</evidence>
<dbReference type="Pfam" id="PF18029">
    <property type="entry name" value="Glyoxalase_6"/>
    <property type="match status" value="1"/>
</dbReference>
<sequence>MTEPALTRQQISDAVGAHGWRFVLGELRTAVPVQSVAHAAAVAAIVAAEAGSGAGSLRMDLRPECALLTLQDPATSWVTETDVATARRVSEALLAAGLCPAGGVGTEQTRSTQVIEIAVDAMDIAAVRPFWRAVFGYACEPGHDGPEDPIVDPQRQGPSVWFQQMDAPRAQRNRIHFDVAVPHDEAPNRIRAALAAGGTMVSDRRAPAFWVLADAEGNEVCVCTWQGRDPVQQ</sequence>
<feature type="domain" description="Glyoxalase-like" evidence="1">
    <location>
        <begin position="117"/>
        <end position="223"/>
    </location>
</feature>
<evidence type="ECO:0000313" key="3">
    <source>
        <dbReference type="Proteomes" id="UP001164693"/>
    </source>
</evidence>
<protein>
    <recommendedName>
        <fullName evidence="1">Glyoxalase-like domain-containing protein</fullName>
    </recommendedName>
</protein>
<dbReference type="InterPro" id="IPR041581">
    <property type="entry name" value="Glyoxalase_6"/>
</dbReference>
<accession>A0ABY7JWY6</accession>
<name>A0ABY7JWY6_9ACTN</name>
<proteinExistence type="predicted"/>
<dbReference type="SUPFAM" id="SSF54593">
    <property type="entry name" value="Glyoxalase/Bleomycin resistance protein/Dihydroxybiphenyl dioxygenase"/>
    <property type="match status" value="1"/>
</dbReference>
<dbReference type="RefSeq" id="WP_269443622.1">
    <property type="nucleotide sequence ID" value="NZ_CP097463.1"/>
</dbReference>
<evidence type="ECO:0000259" key="1">
    <source>
        <dbReference type="Pfam" id="PF18029"/>
    </source>
</evidence>
<dbReference type="Gene3D" id="3.10.180.10">
    <property type="entry name" value="2,3-Dihydroxybiphenyl 1,2-Dioxygenase, domain 1"/>
    <property type="match status" value="1"/>
</dbReference>
<organism evidence="2 3">
    <name type="scientific">Jatrophihabitans cynanchi</name>
    <dbReference type="NCBI Taxonomy" id="2944128"/>
    <lineage>
        <taxon>Bacteria</taxon>
        <taxon>Bacillati</taxon>
        <taxon>Actinomycetota</taxon>
        <taxon>Actinomycetes</taxon>
        <taxon>Jatrophihabitantales</taxon>
        <taxon>Jatrophihabitantaceae</taxon>
        <taxon>Jatrophihabitans</taxon>
    </lineage>
</organism>
<dbReference type="PANTHER" id="PTHR35908">
    <property type="entry name" value="HYPOTHETICAL FUSION PROTEIN"/>
    <property type="match status" value="1"/>
</dbReference>
<dbReference type="Proteomes" id="UP001164693">
    <property type="component" value="Chromosome"/>
</dbReference>
<keyword evidence="3" id="KW-1185">Reference proteome</keyword>
<reference evidence="2" key="1">
    <citation type="submission" date="2022-05" db="EMBL/GenBank/DDBJ databases">
        <title>Jatrophihabitans sp. SB3-54 whole genome sequence.</title>
        <authorList>
            <person name="Suh M.K."/>
            <person name="Eom M.K."/>
            <person name="Kim J.S."/>
            <person name="Kim H.S."/>
            <person name="Do H.E."/>
            <person name="Shin Y.K."/>
            <person name="Lee J.-S."/>
        </authorList>
    </citation>
    <scope>NUCLEOTIDE SEQUENCE</scope>
    <source>
        <strain evidence="2">SB3-54</strain>
    </source>
</reference>
<dbReference type="EMBL" id="CP097463">
    <property type="protein sequence ID" value="WAX57087.1"/>
    <property type="molecule type" value="Genomic_DNA"/>
</dbReference>
<dbReference type="InterPro" id="IPR029068">
    <property type="entry name" value="Glyas_Bleomycin-R_OHBP_Dase"/>
</dbReference>